<dbReference type="Proteomes" id="UP000037425">
    <property type="component" value="Unassembled WGS sequence"/>
</dbReference>
<organism evidence="1 2">
    <name type="scientific">Ensifer adhaerens</name>
    <name type="common">Sinorhizobium morelense</name>
    <dbReference type="NCBI Taxonomy" id="106592"/>
    <lineage>
        <taxon>Bacteria</taxon>
        <taxon>Pseudomonadati</taxon>
        <taxon>Pseudomonadota</taxon>
        <taxon>Alphaproteobacteria</taxon>
        <taxon>Hyphomicrobiales</taxon>
        <taxon>Rhizobiaceae</taxon>
        <taxon>Sinorhizobium/Ensifer group</taxon>
        <taxon>Ensifer</taxon>
    </lineage>
</organism>
<evidence type="ECO:0000313" key="1">
    <source>
        <dbReference type="EMBL" id="KOF22561.1"/>
    </source>
</evidence>
<dbReference type="AlphaFoldDB" id="A0A0L8C6Q5"/>
<dbReference type="PATRIC" id="fig|106592.7.peg.711"/>
<evidence type="ECO:0000313" key="2">
    <source>
        <dbReference type="Proteomes" id="UP000037425"/>
    </source>
</evidence>
<protein>
    <submittedName>
        <fullName evidence="1">Uncharacterized protein</fullName>
    </submittedName>
</protein>
<comment type="caution">
    <text evidence="1">The sequence shown here is derived from an EMBL/GenBank/DDBJ whole genome shotgun (WGS) entry which is preliminary data.</text>
</comment>
<reference evidence="2" key="1">
    <citation type="submission" date="2015-07" db="EMBL/GenBank/DDBJ databases">
        <title>Whole genome sequence of an Ensifer adhaerens strain isolated from a cave pool in the Wind Cave National Park.</title>
        <authorList>
            <person name="Eng W.W.H."/>
            <person name="Gan H.M."/>
            <person name="Barton H.A."/>
            <person name="Savka M.A."/>
        </authorList>
    </citation>
    <scope>NUCLEOTIDE SEQUENCE [LARGE SCALE GENOMIC DNA]</scope>
    <source>
        <strain evidence="2">SD006</strain>
    </source>
</reference>
<accession>A0A0L8C6Q5</accession>
<sequence>METTHQRYRAPSPQTRKIYSLKELAAVYDLGTQRAEELYERFGPTRSKLDTLMVAIRHSTNWKS</sequence>
<name>A0A0L8C6Q5_ENSAD</name>
<gene>
    <name evidence="1" type="ORF">AC244_03325</name>
</gene>
<proteinExistence type="predicted"/>
<dbReference type="EMBL" id="LGAP01000001">
    <property type="protein sequence ID" value="KOF22561.1"/>
    <property type="molecule type" value="Genomic_DNA"/>
</dbReference>